<dbReference type="OrthoDB" id="4280462at2"/>
<sequence>MTVGKTQPTPRPLAEDARALLHALLAHDFPGAAELRAQVDRATATPGCSCGCGTLDLQVPGDVPTTSSGGAAPVEGTVVGPDGRPVGNVLLFVEGGALSRLDITSHGDPLPVPAPEQVTWGRTAWAGRDTVRRPASFRRDRAR</sequence>
<gene>
    <name evidence="1" type="ordered locus">MODMU_0897</name>
</gene>
<accession>I4ESI4</accession>
<dbReference type="eggNOG" id="ENOG5033B7R">
    <property type="taxonomic scope" value="Bacteria"/>
</dbReference>
<organism evidence="1 2">
    <name type="scientific">Modestobacter italicus (strain DSM 44449 / CECT 9708 / BC 501)</name>
    <dbReference type="NCBI Taxonomy" id="2732864"/>
    <lineage>
        <taxon>Bacteria</taxon>
        <taxon>Bacillati</taxon>
        <taxon>Actinomycetota</taxon>
        <taxon>Actinomycetes</taxon>
        <taxon>Geodermatophilales</taxon>
        <taxon>Geodermatophilaceae</taxon>
        <taxon>Modestobacter</taxon>
    </lineage>
</organism>
<dbReference type="STRING" id="477641.MODMU_0897"/>
<dbReference type="HOGENOM" id="CLU_150611_0_0_11"/>
<keyword evidence="2" id="KW-1185">Reference proteome</keyword>
<dbReference type="EMBL" id="FO203431">
    <property type="protein sequence ID" value="CCH86347.1"/>
    <property type="molecule type" value="Genomic_DNA"/>
</dbReference>
<protein>
    <submittedName>
        <fullName evidence="1">Uncharacterized protein</fullName>
    </submittedName>
</protein>
<name>I4ESI4_MODI5</name>
<dbReference type="Proteomes" id="UP000006461">
    <property type="component" value="Chromosome"/>
</dbReference>
<dbReference type="PATRIC" id="fig|477641.3.peg.839"/>
<dbReference type="KEGG" id="mmar:MODMU_0897"/>
<evidence type="ECO:0000313" key="1">
    <source>
        <dbReference type="EMBL" id="CCH86347.1"/>
    </source>
</evidence>
<proteinExistence type="predicted"/>
<dbReference type="OMA" id="WYTDERP"/>
<dbReference type="AlphaFoldDB" id="I4ESI4"/>
<reference evidence="1 2" key="1">
    <citation type="journal article" date="2012" name="J. Bacteriol.">
        <title>Genome Sequence of Radiation-Resistant Modestobacter marinus Strain BC501, a Representative Actinobacterium That Thrives on Calcareous Stone Surfaces.</title>
        <authorList>
            <person name="Normand P."/>
            <person name="Gury J."/>
            <person name="Pujic P."/>
            <person name="Chouaia B."/>
            <person name="Crotti E."/>
            <person name="Brusetti L."/>
            <person name="Daffonchio D."/>
            <person name="Vacherie B."/>
            <person name="Barbe V."/>
            <person name="Medigue C."/>
            <person name="Calteau A."/>
            <person name="Ghodhbane-Gtari F."/>
            <person name="Essoussi I."/>
            <person name="Nouioui I."/>
            <person name="Abbassi-Ghozzi I."/>
            <person name="Gtari M."/>
        </authorList>
    </citation>
    <scope>NUCLEOTIDE SEQUENCE [LARGE SCALE GENOMIC DNA]</scope>
    <source>
        <strain evidence="2">BC 501</strain>
    </source>
</reference>
<evidence type="ECO:0000313" key="2">
    <source>
        <dbReference type="Proteomes" id="UP000006461"/>
    </source>
</evidence>